<protein>
    <submittedName>
        <fullName evidence="2">Catechol 2,3-dioxygenase-like lactoylglutathione lyase family enzyme</fullName>
    </submittedName>
</protein>
<reference evidence="2 3" key="1">
    <citation type="submission" date="2020-08" db="EMBL/GenBank/DDBJ databases">
        <title>Genomic Encyclopedia of Type Strains, Phase IV (KMG-IV): sequencing the most valuable type-strain genomes for metagenomic binning, comparative biology and taxonomic classification.</title>
        <authorList>
            <person name="Goeker M."/>
        </authorList>
    </citation>
    <scope>NUCLEOTIDE SEQUENCE [LARGE SCALE GENOMIC DNA]</scope>
    <source>
        <strain evidence="2 3">DSM 102255</strain>
    </source>
</reference>
<evidence type="ECO:0000313" key="3">
    <source>
        <dbReference type="Proteomes" id="UP000552700"/>
    </source>
</evidence>
<organism evidence="2 3">
    <name type="scientific">Sphingobium subterraneum</name>
    <dbReference type="NCBI Taxonomy" id="627688"/>
    <lineage>
        <taxon>Bacteria</taxon>
        <taxon>Pseudomonadati</taxon>
        <taxon>Pseudomonadota</taxon>
        <taxon>Alphaproteobacteria</taxon>
        <taxon>Sphingomonadales</taxon>
        <taxon>Sphingomonadaceae</taxon>
        <taxon>Sphingobium</taxon>
    </lineage>
</organism>
<dbReference type="Gene3D" id="3.10.180.10">
    <property type="entry name" value="2,3-Dihydroxybiphenyl 1,2-Dioxygenase, domain 1"/>
    <property type="match status" value="1"/>
</dbReference>
<dbReference type="InterPro" id="IPR029068">
    <property type="entry name" value="Glyas_Bleomycin-R_OHBP_Dase"/>
</dbReference>
<dbReference type="SUPFAM" id="SSF54593">
    <property type="entry name" value="Glyoxalase/Bleomycin resistance protein/Dihydroxybiphenyl dioxygenase"/>
    <property type="match status" value="1"/>
</dbReference>
<dbReference type="InterPro" id="IPR037523">
    <property type="entry name" value="VOC_core"/>
</dbReference>
<keyword evidence="2" id="KW-0456">Lyase</keyword>
<dbReference type="Proteomes" id="UP000552700">
    <property type="component" value="Unassembled WGS sequence"/>
</dbReference>
<keyword evidence="3" id="KW-1185">Reference proteome</keyword>
<proteinExistence type="predicted"/>
<dbReference type="PANTHER" id="PTHR46142">
    <property type="match status" value="1"/>
</dbReference>
<feature type="domain" description="VOC" evidence="1">
    <location>
        <begin position="5"/>
        <end position="138"/>
    </location>
</feature>
<dbReference type="AlphaFoldDB" id="A0A841IWP7"/>
<accession>A0A841IWP7</accession>
<evidence type="ECO:0000259" key="1">
    <source>
        <dbReference type="PROSITE" id="PS51819"/>
    </source>
</evidence>
<keyword evidence="2" id="KW-0560">Oxidoreductase</keyword>
<sequence>MAIQRLGHYSIRTADLASSLSFYTEVLGFRQGYRPDFPFGGAWLYLAHSDADYGVVHLIEADPNSAGLSHYLGQREGEQTMGSAAVDHIAFLAADVDGVRERLNSRGIDFRERVVPNLGLIQIFITDPSGLTLELNFETSDAVGGSDKAGA</sequence>
<dbReference type="GO" id="GO:0051213">
    <property type="term" value="F:dioxygenase activity"/>
    <property type="evidence" value="ECO:0007669"/>
    <property type="project" value="UniProtKB-KW"/>
</dbReference>
<dbReference type="InterPro" id="IPR004360">
    <property type="entry name" value="Glyas_Fos-R_dOase_dom"/>
</dbReference>
<dbReference type="PROSITE" id="PS51819">
    <property type="entry name" value="VOC"/>
    <property type="match status" value="1"/>
</dbReference>
<dbReference type="RefSeq" id="WP_184077683.1">
    <property type="nucleotide sequence ID" value="NZ_JACIJP010000001.1"/>
</dbReference>
<keyword evidence="2" id="KW-0223">Dioxygenase</keyword>
<dbReference type="PANTHER" id="PTHR46142:SF3">
    <property type="entry name" value="F18B13.24 PROTEIN"/>
    <property type="match status" value="1"/>
</dbReference>
<gene>
    <name evidence="2" type="ORF">FHS92_000774</name>
</gene>
<dbReference type="Pfam" id="PF00903">
    <property type="entry name" value="Glyoxalase"/>
    <property type="match status" value="1"/>
</dbReference>
<evidence type="ECO:0000313" key="2">
    <source>
        <dbReference type="EMBL" id="MBB6123067.1"/>
    </source>
</evidence>
<comment type="caution">
    <text evidence="2">The sequence shown here is derived from an EMBL/GenBank/DDBJ whole genome shotgun (WGS) entry which is preliminary data.</text>
</comment>
<dbReference type="EMBL" id="JACIJP010000001">
    <property type="protein sequence ID" value="MBB6123067.1"/>
    <property type="molecule type" value="Genomic_DNA"/>
</dbReference>
<dbReference type="GO" id="GO:0016829">
    <property type="term" value="F:lyase activity"/>
    <property type="evidence" value="ECO:0007669"/>
    <property type="project" value="UniProtKB-KW"/>
</dbReference>
<name>A0A841IWP7_9SPHN</name>